<name>A0A2T7E1J2_9POAL</name>
<dbReference type="EMBL" id="CM009752">
    <property type="protein sequence ID" value="PUZ61723.1"/>
    <property type="molecule type" value="Genomic_DNA"/>
</dbReference>
<evidence type="ECO:0000256" key="1">
    <source>
        <dbReference type="SAM" id="MobiDB-lite"/>
    </source>
</evidence>
<dbReference type="InterPro" id="IPR046533">
    <property type="entry name" value="DUF6598"/>
</dbReference>
<keyword evidence="4" id="KW-1185">Reference proteome</keyword>
<dbReference type="OrthoDB" id="673623at2759"/>
<organism evidence="3 4">
    <name type="scientific">Panicum hallii var. hallii</name>
    <dbReference type="NCBI Taxonomy" id="1504633"/>
    <lineage>
        <taxon>Eukaryota</taxon>
        <taxon>Viridiplantae</taxon>
        <taxon>Streptophyta</taxon>
        <taxon>Embryophyta</taxon>
        <taxon>Tracheophyta</taxon>
        <taxon>Spermatophyta</taxon>
        <taxon>Magnoliopsida</taxon>
        <taxon>Liliopsida</taxon>
        <taxon>Poales</taxon>
        <taxon>Poaceae</taxon>
        <taxon>PACMAD clade</taxon>
        <taxon>Panicoideae</taxon>
        <taxon>Panicodae</taxon>
        <taxon>Paniceae</taxon>
        <taxon>Panicinae</taxon>
        <taxon>Panicum</taxon>
        <taxon>Panicum sect. Panicum</taxon>
    </lineage>
</organism>
<dbReference type="Proteomes" id="UP000244336">
    <property type="component" value="Chromosome 4"/>
</dbReference>
<accession>A0A2T7E1J2</accession>
<evidence type="ECO:0000259" key="2">
    <source>
        <dbReference type="Pfam" id="PF20241"/>
    </source>
</evidence>
<evidence type="ECO:0000313" key="4">
    <source>
        <dbReference type="Proteomes" id="UP000244336"/>
    </source>
</evidence>
<proteinExistence type="predicted"/>
<dbReference type="Gramene" id="PUZ61723">
    <property type="protein sequence ID" value="PUZ61723"/>
    <property type="gene ID" value="GQ55_4G300800"/>
</dbReference>
<dbReference type="AlphaFoldDB" id="A0A2T7E1J2"/>
<feature type="domain" description="DUF6598" evidence="2">
    <location>
        <begin position="236"/>
        <end position="472"/>
    </location>
</feature>
<dbReference type="PANTHER" id="PTHR33065:SF212">
    <property type="entry name" value="DUF6598 DOMAIN-CONTAINING PROTEIN"/>
    <property type="match status" value="1"/>
</dbReference>
<protein>
    <recommendedName>
        <fullName evidence="2">DUF6598 domain-containing protein</fullName>
    </recommendedName>
</protein>
<dbReference type="STRING" id="1504633.A0A2T7E1J2"/>
<dbReference type="PANTHER" id="PTHR33065">
    <property type="entry name" value="OS07G0486400 PROTEIN"/>
    <property type="match status" value="1"/>
</dbReference>
<evidence type="ECO:0000313" key="3">
    <source>
        <dbReference type="EMBL" id="PUZ61723.1"/>
    </source>
</evidence>
<dbReference type="Pfam" id="PF20241">
    <property type="entry name" value="DUF6598"/>
    <property type="match status" value="1"/>
</dbReference>
<gene>
    <name evidence="3" type="ORF">GQ55_4G300800</name>
</gene>
<feature type="region of interest" description="Disordered" evidence="1">
    <location>
        <begin position="98"/>
        <end position="124"/>
    </location>
</feature>
<sequence>MQILARSILRRCEIATSSPSPAPAPCLRSFMAAAAAAPPRCWWRPRARVRGDLPPSAPPDRPVRRPVCCQAAKTRASAGLFQTNFRLFHNNGSRNMASTTGIKGEPDNGEQDNGRGIGAHDDDEKKYARKKKKVTRDGIFLLCGEGPPGGELSQDGYPSSEDEEFCCTCSDDVYPMAVLPYSTHRNGFIYRFGGGWGKDYCIADRDETRCEAMMLSNPKECMFSGATCYQHRPSRMLQIFSLKLAKSCQVAEDGPVELYGYIAARDILDPLLNYVVNVNRDDSILVEQGSLIEITGPKRGIELNYATLIEYDMRIKTGKQEKDDLQLIDGVSLIDELSTYYIREPFTRRMHGDHGAVDITLVCVNDAVEATVEVVVSEVRSNFSLCVGCFTSGLDQEIRLFDGTISESRGLRRSVVAVAMDTWIAMDTCIDVKLRVGSGDKDAEHCCTFKATNHGYTSQLVKVKFATILVKVTWSTLSMLP</sequence>
<reference evidence="3 4" key="1">
    <citation type="submission" date="2018-04" db="EMBL/GenBank/DDBJ databases">
        <title>WGS assembly of Panicum hallii var. hallii HAL2.</title>
        <authorList>
            <person name="Lovell J."/>
            <person name="Jenkins J."/>
            <person name="Lowry D."/>
            <person name="Mamidi S."/>
            <person name="Sreedasyam A."/>
            <person name="Weng X."/>
            <person name="Barry K."/>
            <person name="Bonette J."/>
            <person name="Campitelli B."/>
            <person name="Daum C."/>
            <person name="Gordon S."/>
            <person name="Gould B."/>
            <person name="Lipzen A."/>
            <person name="MacQueen A."/>
            <person name="Palacio-Mejia J."/>
            <person name="Plott C."/>
            <person name="Shakirov E."/>
            <person name="Shu S."/>
            <person name="Yoshinaga Y."/>
            <person name="Zane M."/>
            <person name="Rokhsar D."/>
            <person name="Grimwood J."/>
            <person name="Schmutz J."/>
            <person name="Juenger T."/>
        </authorList>
    </citation>
    <scope>NUCLEOTIDE SEQUENCE [LARGE SCALE GENOMIC DNA]</scope>
    <source>
        <strain evidence="4">cv. HAL2</strain>
    </source>
</reference>